<evidence type="ECO:0000259" key="3">
    <source>
        <dbReference type="Pfam" id="PF07992"/>
    </source>
</evidence>
<dbReference type="EMBL" id="BMQO01000020">
    <property type="protein sequence ID" value="GGS36878.1"/>
    <property type="molecule type" value="Genomic_DNA"/>
</dbReference>
<dbReference type="PANTHER" id="PTHR48105">
    <property type="entry name" value="THIOREDOXIN REDUCTASE 1-RELATED-RELATED"/>
    <property type="match status" value="1"/>
</dbReference>
<evidence type="ECO:0000313" key="4">
    <source>
        <dbReference type="EMBL" id="GGS36878.1"/>
    </source>
</evidence>
<keyword evidence="5" id="KW-1185">Reference proteome</keyword>
<name>A0ABQ2SSR4_9DEIO</name>
<dbReference type="SUPFAM" id="SSF51905">
    <property type="entry name" value="FAD/NAD(P)-binding domain"/>
    <property type="match status" value="1"/>
</dbReference>
<dbReference type="InterPro" id="IPR023753">
    <property type="entry name" value="FAD/NAD-binding_dom"/>
</dbReference>
<accession>A0ABQ2SSR4</accession>
<protein>
    <submittedName>
        <fullName evidence="4">Pyridine nucleotide-disulfide oxidoreductase</fullName>
    </submittedName>
</protein>
<dbReference type="Pfam" id="PF07992">
    <property type="entry name" value="Pyr_redox_2"/>
    <property type="match status" value="1"/>
</dbReference>
<sequence length="328" mass="34746">MVLPALTSTLPRVSIENVLSIEALFDVLVIGAGSAGLNAALVLGRARRRTLLLDHGPPRNAPAHASHGLLTRDGTPPLELTRLARQQLAPYPVTLHPDHAQTVTPHPDGFTVTLTGGATVHARRLLLATGVTDLLPDIPGLREGWGTTVHHCPYCHGWEVRDQHLADLIPGGGDMAYHRGVLLQQWTPHLTLLTHGPDHLSADQRANLAHLGVRIDERSVTSWDGRKVTFDSGPSMERDALFVMPGQAQRSAIPEQLGCARIERGPLAGVLLQVTPESGLTSVPGVYAAGDMIGEQQVVLAAASGARAAAAINADLAFGDAARRPTPA</sequence>
<gene>
    <name evidence="4" type="ORF">GCM10008961_30650</name>
</gene>
<reference evidence="5" key="1">
    <citation type="journal article" date="2019" name="Int. J. Syst. Evol. Microbiol.">
        <title>The Global Catalogue of Microorganisms (GCM) 10K type strain sequencing project: providing services to taxonomists for standard genome sequencing and annotation.</title>
        <authorList>
            <consortium name="The Broad Institute Genomics Platform"/>
            <consortium name="The Broad Institute Genome Sequencing Center for Infectious Disease"/>
            <person name="Wu L."/>
            <person name="Ma J."/>
        </authorList>
    </citation>
    <scope>NUCLEOTIDE SEQUENCE [LARGE SCALE GENOMIC DNA]</scope>
    <source>
        <strain evidence="5">JCM 31406</strain>
    </source>
</reference>
<evidence type="ECO:0000313" key="5">
    <source>
        <dbReference type="Proteomes" id="UP000620633"/>
    </source>
</evidence>
<dbReference type="Gene3D" id="3.50.50.60">
    <property type="entry name" value="FAD/NAD(P)-binding domain"/>
    <property type="match status" value="2"/>
</dbReference>
<evidence type="ECO:0000256" key="1">
    <source>
        <dbReference type="ARBA" id="ARBA00022630"/>
    </source>
</evidence>
<comment type="caution">
    <text evidence="4">The sequence shown here is derived from an EMBL/GenBank/DDBJ whole genome shotgun (WGS) entry which is preliminary data.</text>
</comment>
<proteinExistence type="predicted"/>
<dbReference type="InterPro" id="IPR050097">
    <property type="entry name" value="Ferredoxin-NADP_redctase_2"/>
</dbReference>
<keyword evidence="1" id="KW-0285">Flavoprotein</keyword>
<feature type="domain" description="FAD/NAD(P)-binding" evidence="3">
    <location>
        <begin position="25"/>
        <end position="303"/>
    </location>
</feature>
<dbReference type="PRINTS" id="PR00469">
    <property type="entry name" value="PNDRDTASEII"/>
</dbReference>
<dbReference type="PRINTS" id="PR00368">
    <property type="entry name" value="FADPNR"/>
</dbReference>
<dbReference type="Proteomes" id="UP000620633">
    <property type="component" value="Unassembled WGS sequence"/>
</dbReference>
<organism evidence="4 5">
    <name type="scientific">Deinococcus knuensis</name>
    <dbReference type="NCBI Taxonomy" id="1837380"/>
    <lineage>
        <taxon>Bacteria</taxon>
        <taxon>Thermotogati</taxon>
        <taxon>Deinococcota</taxon>
        <taxon>Deinococci</taxon>
        <taxon>Deinococcales</taxon>
        <taxon>Deinococcaceae</taxon>
        <taxon>Deinococcus</taxon>
    </lineage>
</organism>
<keyword evidence="2" id="KW-0560">Oxidoreductase</keyword>
<dbReference type="InterPro" id="IPR036188">
    <property type="entry name" value="FAD/NAD-bd_sf"/>
</dbReference>
<evidence type="ECO:0000256" key="2">
    <source>
        <dbReference type="ARBA" id="ARBA00023002"/>
    </source>
</evidence>